<reference evidence="8" key="1">
    <citation type="journal article" date="2018" name="Nat. Microbiol.">
        <title>Leveraging single-cell genomics to expand the fungal tree of life.</title>
        <authorList>
            <person name="Ahrendt S.R."/>
            <person name="Quandt C.A."/>
            <person name="Ciobanu D."/>
            <person name="Clum A."/>
            <person name="Salamov A."/>
            <person name="Andreopoulos B."/>
            <person name="Cheng J.F."/>
            <person name="Woyke T."/>
            <person name="Pelin A."/>
            <person name="Henrissat B."/>
            <person name="Reynolds N.K."/>
            <person name="Benny G.L."/>
            <person name="Smith M.E."/>
            <person name="James T.Y."/>
            <person name="Grigoriev I.V."/>
        </authorList>
    </citation>
    <scope>NUCLEOTIDE SEQUENCE [LARGE SCALE GENOMIC DNA]</scope>
    <source>
        <strain evidence="8">CSF55</strain>
    </source>
</reference>
<evidence type="ECO:0000256" key="2">
    <source>
        <dbReference type="ARBA" id="ARBA00022658"/>
    </source>
</evidence>
<dbReference type="InterPro" id="IPR023578">
    <property type="entry name" value="Ras_GEF_dom_sf"/>
</dbReference>
<gene>
    <name evidence="7" type="ORF">ROZALSC1DRAFT_29338</name>
</gene>
<dbReference type="Pfam" id="PF07653">
    <property type="entry name" value="SH3_2"/>
    <property type="match status" value="1"/>
</dbReference>
<dbReference type="PROSITE" id="PS50002">
    <property type="entry name" value="SH3"/>
    <property type="match status" value="1"/>
</dbReference>
<protein>
    <submittedName>
        <fullName evidence="7">Ras GEF</fullName>
    </submittedName>
</protein>
<evidence type="ECO:0000259" key="5">
    <source>
        <dbReference type="PROSITE" id="PS50002"/>
    </source>
</evidence>
<dbReference type="PANTHER" id="PTHR23113">
    <property type="entry name" value="GUANINE NUCLEOTIDE EXCHANGE FACTOR"/>
    <property type="match status" value="1"/>
</dbReference>
<dbReference type="InterPro" id="IPR000651">
    <property type="entry name" value="Ras-like_Gua-exchang_fac_N"/>
</dbReference>
<dbReference type="SMART" id="SM00326">
    <property type="entry name" value="SH3"/>
    <property type="match status" value="1"/>
</dbReference>
<sequence length="603" mass="70105">MESLYWVLDDYNGESSNTLNIFKEQIVLVYQKEETGWWYGYVNGEEGWIPMNYLEEIKRLRHIDEYNSWKNILESYCTIIEQVKQNSVQNNAFYVLHDICCFTAASNNKEKFFELLDTVNSIIRDYKNGVNNERALELLILASNLNFINVEDHMLQFIQNEDIITESDIQKLYMYSKLMYNISPHQIFKKAGDICMNFLEHHTDFSQVLEVIGELEFDYHTGRQIPKGQKYDDVSNEYWYLETENNIQCIEYSADGSVKAATLDSAIIYLTTTGKIICTYKIDDPNFREAFFTTLLQFTTSKLIIDLMKQRFFINTAFPLDQNDETVWKTTYLYPIRLRILQCLKSWMRLTFRASEDSELLDGLKDILSSDEVCLKGRNMLCTINEMIQNSLSAHSNPVSIPDQPFPYPLEMSPTLILSNHKQMDNPLDPAPKERQTAQQYAQAVHPPSLRIPPDPRLQLVHRHLLGAQIVIEDMSQYLDPSRNFGKYRELLRSSPAPAVPFMGVHVRDVMSIQASYPTHTEKMYVNFEKFGRMHRIIESVMAFRDVDYKYRRNEVYDVLCCLIKSAGDVVEDELSGMMGEERVSGVNSTETIHKALQDSGFL</sequence>
<dbReference type="PROSITE" id="PS50212">
    <property type="entry name" value="RASGEF_NTER"/>
    <property type="match status" value="1"/>
</dbReference>
<keyword evidence="1 4" id="KW-0728">SH3 domain</keyword>
<dbReference type="PANTHER" id="PTHR23113:SF99">
    <property type="entry name" value="RASGEF DOMAIN-CONTAINING PROTEIN"/>
    <property type="match status" value="1"/>
</dbReference>
<organism evidence="7 8">
    <name type="scientific">Rozella allomycis (strain CSF55)</name>
    <dbReference type="NCBI Taxonomy" id="988480"/>
    <lineage>
        <taxon>Eukaryota</taxon>
        <taxon>Fungi</taxon>
        <taxon>Fungi incertae sedis</taxon>
        <taxon>Cryptomycota</taxon>
        <taxon>Cryptomycota incertae sedis</taxon>
        <taxon>Rozella</taxon>
    </lineage>
</organism>
<dbReference type="EMBL" id="ML005313">
    <property type="protein sequence ID" value="RKP19016.1"/>
    <property type="molecule type" value="Genomic_DNA"/>
</dbReference>
<evidence type="ECO:0000259" key="6">
    <source>
        <dbReference type="PROSITE" id="PS50212"/>
    </source>
</evidence>
<dbReference type="AlphaFoldDB" id="A0A4P9YHJ4"/>
<name>A0A4P9YHJ4_ROZAC</name>
<dbReference type="InterPro" id="IPR008937">
    <property type="entry name" value="Ras-like_GEF"/>
</dbReference>
<proteinExistence type="predicted"/>
<evidence type="ECO:0000256" key="1">
    <source>
        <dbReference type="ARBA" id="ARBA00022443"/>
    </source>
</evidence>
<dbReference type="Gene3D" id="1.10.840.10">
    <property type="entry name" value="Ras guanine-nucleotide exchange factors catalytic domain"/>
    <property type="match status" value="1"/>
</dbReference>
<dbReference type="Gene3D" id="2.30.30.40">
    <property type="entry name" value="SH3 Domains"/>
    <property type="match status" value="1"/>
</dbReference>
<evidence type="ECO:0000256" key="4">
    <source>
        <dbReference type="PROSITE-ProRule" id="PRU00192"/>
    </source>
</evidence>
<dbReference type="GO" id="GO:0005085">
    <property type="term" value="F:guanyl-nucleotide exchange factor activity"/>
    <property type="evidence" value="ECO:0007669"/>
    <property type="project" value="UniProtKB-KW"/>
</dbReference>
<dbReference type="InterPro" id="IPR001895">
    <property type="entry name" value="RASGEF_cat_dom"/>
</dbReference>
<keyword evidence="2 3" id="KW-0344">Guanine-nucleotide releasing factor</keyword>
<dbReference type="Pfam" id="PF00617">
    <property type="entry name" value="RasGEF"/>
    <property type="match status" value="1"/>
</dbReference>
<evidence type="ECO:0000256" key="3">
    <source>
        <dbReference type="PROSITE-ProRule" id="PRU00135"/>
    </source>
</evidence>
<dbReference type="GO" id="GO:0007264">
    <property type="term" value="P:small GTPase-mediated signal transduction"/>
    <property type="evidence" value="ECO:0007669"/>
    <property type="project" value="InterPro"/>
</dbReference>
<dbReference type="Proteomes" id="UP000281549">
    <property type="component" value="Unassembled WGS sequence"/>
</dbReference>
<evidence type="ECO:0000313" key="7">
    <source>
        <dbReference type="EMBL" id="RKP19016.1"/>
    </source>
</evidence>
<feature type="domain" description="N-terminal Ras-GEF" evidence="6">
    <location>
        <begin position="254"/>
        <end position="392"/>
    </location>
</feature>
<dbReference type="SUPFAM" id="SSF50044">
    <property type="entry name" value="SH3-domain"/>
    <property type="match status" value="1"/>
</dbReference>
<dbReference type="Gene3D" id="1.20.870.10">
    <property type="entry name" value="Son of sevenless (SoS) protein Chain: S domain 1"/>
    <property type="match status" value="1"/>
</dbReference>
<dbReference type="InterPro" id="IPR019804">
    <property type="entry name" value="Ras_G-nucl-exch_fac_CS"/>
</dbReference>
<dbReference type="Pfam" id="PF00618">
    <property type="entry name" value="RasGEF_N"/>
    <property type="match status" value="1"/>
</dbReference>
<feature type="domain" description="SH3" evidence="5">
    <location>
        <begin position="1"/>
        <end position="59"/>
    </location>
</feature>
<dbReference type="SUPFAM" id="SSF48366">
    <property type="entry name" value="Ras GEF"/>
    <property type="match status" value="1"/>
</dbReference>
<evidence type="ECO:0000313" key="8">
    <source>
        <dbReference type="Proteomes" id="UP000281549"/>
    </source>
</evidence>
<dbReference type="PROSITE" id="PS00720">
    <property type="entry name" value="RASGEF"/>
    <property type="match status" value="1"/>
</dbReference>
<accession>A0A4P9YHJ4</accession>
<dbReference type="InterPro" id="IPR001452">
    <property type="entry name" value="SH3_domain"/>
</dbReference>
<dbReference type="InterPro" id="IPR036028">
    <property type="entry name" value="SH3-like_dom_sf"/>
</dbReference>
<dbReference type="InterPro" id="IPR036964">
    <property type="entry name" value="RASGEF_cat_dom_sf"/>
</dbReference>